<proteinExistence type="predicted"/>
<name>A0A7J7P652_9MAGN</name>
<accession>A0A7J7P652</accession>
<comment type="caution">
    <text evidence="1">The sequence shown here is derived from an EMBL/GenBank/DDBJ whole genome shotgun (WGS) entry which is preliminary data.</text>
</comment>
<dbReference type="AlphaFoldDB" id="A0A7J7P652"/>
<dbReference type="Proteomes" id="UP000541444">
    <property type="component" value="Unassembled WGS sequence"/>
</dbReference>
<protein>
    <submittedName>
        <fullName evidence="1">Uncharacterized protein</fullName>
    </submittedName>
</protein>
<organism evidence="1 2">
    <name type="scientific">Kingdonia uniflora</name>
    <dbReference type="NCBI Taxonomy" id="39325"/>
    <lineage>
        <taxon>Eukaryota</taxon>
        <taxon>Viridiplantae</taxon>
        <taxon>Streptophyta</taxon>
        <taxon>Embryophyta</taxon>
        <taxon>Tracheophyta</taxon>
        <taxon>Spermatophyta</taxon>
        <taxon>Magnoliopsida</taxon>
        <taxon>Ranunculales</taxon>
        <taxon>Circaeasteraceae</taxon>
        <taxon>Kingdonia</taxon>
    </lineage>
</organism>
<keyword evidence="2" id="KW-1185">Reference proteome</keyword>
<evidence type="ECO:0000313" key="2">
    <source>
        <dbReference type="Proteomes" id="UP000541444"/>
    </source>
</evidence>
<evidence type="ECO:0000313" key="1">
    <source>
        <dbReference type="EMBL" id="KAF6174927.1"/>
    </source>
</evidence>
<feature type="non-terminal residue" evidence="1">
    <location>
        <position position="1"/>
    </location>
</feature>
<sequence length="401" mass="43877">NLALIESSFLQVLAGNGKMAIWKDEIAELTVLIRGSIEVFIARSVFFDMEEILDELVVSVMTVLADQNVRFAKGGEEVGVEIHKSVPNIFPSSAPRSVISPDLLNGVVSAPAESGKVEELCIAVSLLKPKLTGVVASESLFLRKKLVKILLEVQLLIDITLGGRLLLGVPDLVPYVLDLVRNVLVYIIVSDCEHFFGMPELLAKPQLTGARLFSSPNIVDNLLATNLVSNGCPVGTSVLGIGGGIGEGTEPGNRGFALGRDWGLGLDERIDTIGRGGENGEVDLMGPCKPESTSELMRGVDRECVGHVQGLVLFGTSKVDLMTELKAKREVPDRSRFPVLPLPLFIDSCDTTGNKEVPQSIRGEEVKAWPHQLVMRARKIKWRWNGNMDHYYYCRNMFSRK</sequence>
<dbReference type="EMBL" id="JACGCM010000223">
    <property type="protein sequence ID" value="KAF6174927.1"/>
    <property type="molecule type" value="Genomic_DNA"/>
</dbReference>
<reference evidence="1 2" key="1">
    <citation type="journal article" date="2020" name="IScience">
        <title>Genome Sequencing of the Endangered Kingdonia uniflora (Circaeasteraceae, Ranunculales) Reveals Potential Mechanisms of Evolutionary Specialization.</title>
        <authorList>
            <person name="Sun Y."/>
            <person name="Deng T."/>
            <person name="Zhang A."/>
            <person name="Moore M.J."/>
            <person name="Landis J.B."/>
            <person name="Lin N."/>
            <person name="Zhang H."/>
            <person name="Zhang X."/>
            <person name="Huang J."/>
            <person name="Zhang X."/>
            <person name="Sun H."/>
            <person name="Wang H."/>
        </authorList>
    </citation>
    <scope>NUCLEOTIDE SEQUENCE [LARGE SCALE GENOMIC DNA]</scope>
    <source>
        <strain evidence="1">TB1705</strain>
        <tissue evidence="1">Leaf</tissue>
    </source>
</reference>
<gene>
    <name evidence="1" type="ORF">GIB67_026415</name>
</gene>